<accession>A0AAE1DCP2</accession>
<evidence type="ECO:0000313" key="1">
    <source>
        <dbReference type="EMBL" id="KAK3765661.1"/>
    </source>
</evidence>
<reference evidence="1" key="1">
    <citation type="journal article" date="2023" name="G3 (Bethesda)">
        <title>A reference genome for the long-term kleptoplast-retaining sea slug Elysia crispata morphotype clarki.</title>
        <authorList>
            <person name="Eastman K.E."/>
            <person name="Pendleton A.L."/>
            <person name="Shaikh M.A."/>
            <person name="Suttiyut T."/>
            <person name="Ogas R."/>
            <person name="Tomko P."/>
            <person name="Gavelis G."/>
            <person name="Widhalm J.R."/>
            <person name="Wisecaver J.H."/>
        </authorList>
    </citation>
    <scope>NUCLEOTIDE SEQUENCE</scope>
    <source>
        <strain evidence="1">ECLA1</strain>
    </source>
</reference>
<protein>
    <submittedName>
        <fullName evidence="1">Uncharacterized protein</fullName>
    </submittedName>
</protein>
<dbReference type="EMBL" id="JAWDGP010004279">
    <property type="protein sequence ID" value="KAK3765661.1"/>
    <property type="molecule type" value="Genomic_DNA"/>
</dbReference>
<keyword evidence="2" id="KW-1185">Reference proteome</keyword>
<organism evidence="1 2">
    <name type="scientific">Elysia crispata</name>
    <name type="common">lettuce slug</name>
    <dbReference type="NCBI Taxonomy" id="231223"/>
    <lineage>
        <taxon>Eukaryota</taxon>
        <taxon>Metazoa</taxon>
        <taxon>Spiralia</taxon>
        <taxon>Lophotrochozoa</taxon>
        <taxon>Mollusca</taxon>
        <taxon>Gastropoda</taxon>
        <taxon>Heterobranchia</taxon>
        <taxon>Euthyneura</taxon>
        <taxon>Panpulmonata</taxon>
        <taxon>Sacoglossa</taxon>
        <taxon>Placobranchoidea</taxon>
        <taxon>Plakobranchidae</taxon>
        <taxon>Elysia</taxon>
    </lineage>
</organism>
<proteinExistence type="predicted"/>
<comment type="caution">
    <text evidence="1">The sequence shown here is derived from an EMBL/GenBank/DDBJ whole genome shotgun (WGS) entry which is preliminary data.</text>
</comment>
<gene>
    <name evidence="1" type="ORF">RRG08_063698</name>
</gene>
<dbReference type="AlphaFoldDB" id="A0AAE1DCP2"/>
<dbReference type="Proteomes" id="UP001283361">
    <property type="component" value="Unassembled WGS sequence"/>
</dbReference>
<sequence>MIFVTSYQPDFTEPISYLKLGSFWKAGAKSHTLSERLALGPSPRRPGYANAIVSPSRLLVAPLTPVSKGRHCPKSQDRIIILISGEQLHNRFPRKPPTPTGQSGIFLKFCLPLG</sequence>
<evidence type="ECO:0000313" key="2">
    <source>
        <dbReference type="Proteomes" id="UP001283361"/>
    </source>
</evidence>
<name>A0AAE1DCP2_9GAST</name>